<evidence type="ECO:0000313" key="2">
    <source>
        <dbReference type="EMBL" id="TPG12203.1"/>
    </source>
</evidence>
<evidence type="ECO:0000313" key="3">
    <source>
        <dbReference type="Proteomes" id="UP000318413"/>
    </source>
</evidence>
<organism evidence="2 3">
    <name type="scientific">Sphingomonas oligophenolica</name>
    <dbReference type="NCBI Taxonomy" id="301154"/>
    <lineage>
        <taxon>Bacteria</taxon>
        <taxon>Pseudomonadati</taxon>
        <taxon>Pseudomonadota</taxon>
        <taxon>Alphaproteobacteria</taxon>
        <taxon>Sphingomonadales</taxon>
        <taxon>Sphingomonadaceae</taxon>
        <taxon>Sphingomonas</taxon>
    </lineage>
</organism>
<sequence>MTTASDWSGKVGDVWAAEWRRTDRSFATLSRQLDAAILAAAPAHGVALDIGCGAGGTSIALASARPDLDVVGVDLSAELVGVARTRAAGIANVRFVVGDGGGALDDLPSPSLICSRHGVMFFADSAATFAAFCRAASPGAPLVFSCFRAAALNPWASALVAVVTGETPTPATCYAPGPFGFADERWVETMLADAGWQGVTGEPVDYRYVAGAGDDPVEDAVSFFRRIGSIAGALRDAPETARAAMLDKLRDALHKHREHDEIVFPAAAWIWRARAPGDQR</sequence>
<dbReference type="EMBL" id="RCZK01000007">
    <property type="protein sequence ID" value="TPG12203.1"/>
    <property type="molecule type" value="Genomic_DNA"/>
</dbReference>
<comment type="caution">
    <text evidence="2">The sequence shown here is derived from an EMBL/GenBank/DDBJ whole genome shotgun (WGS) entry which is preliminary data.</text>
</comment>
<reference evidence="2 3" key="1">
    <citation type="journal article" date="2019" name="Environ. Microbiol.">
        <title>Species interactions and distinct microbial communities in high Arctic permafrost affected cryosols are associated with the CH4 and CO2 gas fluxes.</title>
        <authorList>
            <person name="Altshuler I."/>
            <person name="Hamel J."/>
            <person name="Turney S."/>
            <person name="Magnuson E."/>
            <person name="Levesque R."/>
            <person name="Greer C."/>
            <person name="Whyte L.G."/>
        </authorList>
    </citation>
    <scope>NUCLEOTIDE SEQUENCE [LARGE SCALE GENOMIC DNA]</scope>
    <source>
        <strain evidence="2 3">S5.1</strain>
    </source>
</reference>
<keyword evidence="2" id="KW-0489">Methyltransferase</keyword>
<evidence type="ECO:0000259" key="1">
    <source>
        <dbReference type="Pfam" id="PF13649"/>
    </source>
</evidence>
<dbReference type="AlphaFoldDB" id="A0A502CHC2"/>
<dbReference type="InterPro" id="IPR041698">
    <property type="entry name" value="Methyltransf_25"/>
</dbReference>
<dbReference type="GO" id="GO:0032259">
    <property type="term" value="P:methylation"/>
    <property type="evidence" value="ECO:0007669"/>
    <property type="project" value="UniProtKB-KW"/>
</dbReference>
<dbReference type="Proteomes" id="UP000318413">
    <property type="component" value="Unassembled WGS sequence"/>
</dbReference>
<gene>
    <name evidence="2" type="ORF">EAH84_10110</name>
</gene>
<dbReference type="InterPro" id="IPR029063">
    <property type="entry name" value="SAM-dependent_MTases_sf"/>
</dbReference>
<dbReference type="Gene3D" id="3.40.50.150">
    <property type="entry name" value="Vaccinia Virus protein VP39"/>
    <property type="match status" value="1"/>
</dbReference>
<accession>A0A502CHC2</accession>
<feature type="domain" description="Methyltransferase" evidence="1">
    <location>
        <begin position="48"/>
        <end position="139"/>
    </location>
</feature>
<protein>
    <submittedName>
        <fullName evidence="2">Class I SAM-dependent methyltransferase</fullName>
    </submittedName>
</protein>
<proteinExistence type="predicted"/>
<keyword evidence="3" id="KW-1185">Reference proteome</keyword>
<dbReference type="GO" id="GO:0008168">
    <property type="term" value="F:methyltransferase activity"/>
    <property type="evidence" value="ECO:0007669"/>
    <property type="project" value="UniProtKB-KW"/>
</dbReference>
<keyword evidence="2" id="KW-0808">Transferase</keyword>
<dbReference type="Pfam" id="PF13649">
    <property type="entry name" value="Methyltransf_25"/>
    <property type="match status" value="1"/>
</dbReference>
<dbReference type="OrthoDB" id="9777638at2"/>
<name>A0A502CHC2_9SPHN</name>
<dbReference type="SUPFAM" id="SSF53335">
    <property type="entry name" value="S-adenosyl-L-methionine-dependent methyltransferases"/>
    <property type="match status" value="1"/>
</dbReference>
<dbReference type="CDD" id="cd02440">
    <property type="entry name" value="AdoMet_MTases"/>
    <property type="match status" value="1"/>
</dbReference>